<gene>
    <name evidence="3" type="ORF">CLAFUR5_04959</name>
</gene>
<dbReference type="InterPro" id="IPR040151">
    <property type="entry name" value="Gfd2/YDR514C-like"/>
</dbReference>
<evidence type="ECO:0000256" key="1">
    <source>
        <dbReference type="SAM" id="MobiDB-lite"/>
    </source>
</evidence>
<protein>
    <recommendedName>
        <fullName evidence="2">Gfd2/YDR514C-like C-terminal domain-containing protein</fullName>
    </recommendedName>
</protein>
<accession>A0A9Q8LH72</accession>
<dbReference type="AlphaFoldDB" id="A0A9Q8LH72"/>
<dbReference type="PANTHER" id="PTHR28083">
    <property type="entry name" value="GOOD FOR FULL DBP5 ACTIVITY PROTEIN 2"/>
    <property type="match status" value="1"/>
</dbReference>
<dbReference type="OrthoDB" id="5953249at2759"/>
<evidence type="ECO:0000313" key="4">
    <source>
        <dbReference type="Proteomes" id="UP000756132"/>
    </source>
</evidence>
<proteinExistence type="predicted"/>
<reference evidence="3" key="1">
    <citation type="submission" date="2021-12" db="EMBL/GenBank/DDBJ databases">
        <authorList>
            <person name="Zaccaron A."/>
            <person name="Stergiopoulos I."/>
        </authorList>
    </citation>
    <scope>NUCLEOTIDE SEQUENCE</scope>
    <source>
        <strain evidence="3">Race5_Kim</strain>
    </source>
</reference>
<dbReference type="RefSeq" id="XP_047760934.1">
    <property type="nucleotide sequence ID" value="XM_047904107.1"/>
</dbReference>
<reference evidence="3" key="2">
    <citation type="journal article" date="2022" name="Microb. Genom.">
        <title>A chromosome-scale genome assembly of the tomato pathogen Cladosporium fulvum reveals a compartmentalized genome architecture and the presence of a dispensable chromosome.</title>
        <authorList>
            <person name="Zaccaron A.Z."/>
            <person name="Chen L.H."/>
            <person name="Samaras A."/>
            <person name="Stergiopoulos I."/>
        </authorList>
    </citation>
    <scope>NUCLEOTIDE SEQUENCE</scope>
    <source>
        <strain evidence="3">Race5_Kim</strain>
    </source>
</reference>
<dbReference type="Proteomes" id="UP000756132">
    <property type="component" value="Chromosome 4"/>
</dbReference>
<feature type="domain" description="Gfd2/YDR514C-like C-terminal" evidence="2">
    <location>
        <begin position="135"/>
        <end position="310"/>
    </location>
</feature>
<keyword evidence="4" id="KW-1185">Reference proteome</keyword>
<dbReference type="PANTHER" id="PTHR28083:SF1">
    <property type="entry name" value="GOOD FOR FULL DBP5 ACTIVITY PROTEIN 2"/>
    <property type="match status" value="1"/>
</dbReference>
<dbReference type="GeneID" id="71984837"/>
<dbReference type="Pfam" id="PF21762">
    <property type="entry name" value="DEDDh_C"/>
    <property type="match status" value="1"/>
</dbReference>
<evidence type="ECO:0000313" key="3">
    <source>
        <dbReference type="EMBL" id="UJO16568.1"/>
    </source>
</evidence>
<name>A0A9Q8LH72_PASFU</name>
<dbReference type="EMBL" id="CP090166">
    <property type="protein sequence ID" value="UJO16568.1"/>
    <property type="molecule type" value="Genomic_DNA"/>
</dbReference>
<dbReference type="InterPro" id="IPR048519">
    <property type="entry name" value="Gfd2/YDR514C-like_C"/>
</dbReference>
<evidence type="ECO:0000259" key="2">
    <source>
        <dbReference type="Pfam" id="PF21762"/>
    </source>
</evidence>
<sequence length="365" mass="41063">MATPTAQLSNPYWHTSTQTVKSQPDTNMPIPWIGYPRDDQTALMAPYSKGLPLAAKRQRWRQIWSTVPSHWSFKPSDDDLMRDVEDNFGMFVRWEARLMRRSRETGLGRVGKAAVGRFGEAVAGDGVLTEDSDFVFVAIDFEGQHGVKTGIKEFGVAVLDTRSCLRSLGRKSASGETAITCLSYARTHSASRHFQYGTTTKMDADLVSELITSHLAIQDDEDIQATRLRKVVLVGQSIKQELYNIEQLGLDVRQLGVVGIIDTFDLGQSTFGKSLRLRDIMDRLEMPQGEHSYHTAGKDACFALQAMLAMLVRRHRMDASYPERLDWLDQVARSVEARPQYMDKEPEEDWEDCLGGNCFNAFAAD</sequence>
<dbReference type="KEGG" id="ffu:CLAFUR5_04959"/>
<organism evidence="3 4">
    <name type="scientific">Passalora fulva</name>
    <name type="common">Tomato leaf mold</name>
    <name type="synonym">Cladosporium fulvum</name>
    <dbReference type="NCBI Taxonomy" id="5499"/>
    <lineage>
        <taxon>Eukaryota</taxon>
        <taxon>Fungi</taxon>
        <taxon>Dikarya</taxon>
        <taxon>Ascomycota</taxon>
        <taxon>Pezizomycotina</taxon>
        <taxon>Dothideomycetes</taxon>
        <taxon>Dothideomycetidae</taxon>
        <taxon>Mycosphaerellales</taxon>
        <taxon>Mycosphaerellaceae</taxon>
        <taxon>Fulvia</taxon>
    </lineage>
</organism>
<feature type="region of interest" description="Disordered" evidence="1">
    <location>
        <begin position="1"/>
        <end position="25"/>
    </location>
</feature>